<reference evidence="7" key="1">
    <citation type="submission" date="2020-11" db="EMBL/GenBank/DDBJ databases">
        <title>Bacterial whole genome sequence for Panacibacter sp. DH6.</title>
        <authorList>
            <person name="Le V."/>
            <person name="Ko S."/>
            <person name="Ahn C.-Y."/>
            <person name="Oh H.-M."/>
        </authorList>
    </citation>
    <scope>NUCLEOTIDE SEQUENCE</scope>
    <source>
        <strain evidence="7">DH6</strain>
    </source>
</reference>
<evidence type="ECO:0000256" key="1">
    <source>
        <dbReference type="ARBA" id="ARBA00009437"/>
    </source>
</evidence>
<comment type="similarity">
    <text evidence="1">Belongs to the LysR transcriptional regulatory family.</text>
</comment>
<keyword evidence="8" id="KW-1185">Reference proteome</keyword>
<dbReference type="InterPro" id="IPR000847">
    <property type="entry name" value="LysR_HTH_N"/>
</dbReference>
<evidence type="ECO:0000256" key="5">
    <source>
        <dbReference type="ARBA" id="ARBA00023163"/>
    </source>
</evidence>
<dbReference type="GO" id="GO:0003700">
    <property type="term" value="F:DNA-binding transcription factor activity"/>
    <property type="evidence" value="ECO:0007669"/>
    <property type="project" value="InterPro"/>
</dbReference>
<dbReference type="Pfam" id="PF00126">
    <property type="entry name" value="HTH_1"/>
    <property type="match status" value="1"/>
</dbReference>
<organism evidence="7 8">
    <name type="scientific">Panacibacter microcysteis</name>
    <dbReference type="NCBI Taxonomy" id="2793269"/>
    <lineage>
        <taxon>Bacteria</taxon>
        <taxon>Pseudomonadati</taxon>
        <taxon>Bacteroidota</taxon>
        <taxon>Chitinophagia</taxon>
        <taxon>Chitinophagales</taxon>
        <taxon>Chitinophagaceae</taxon>
        <taxon>Panacibacter</taxon>
    </lineage>
</organism>
<evidence type="ECO:0000313" key="8">
    <source>
        <dbReference type="Proteomes" id="UP000628448"/>
    </source>
</evidence>
<dbReference type="InterPro" id="IPR036388">
    <property type="entry name" value="WH-like_DNA-bd_sf"/>
</dbReference>
<protein>
    <submittedName>
        <fullName evidence="7">LysR family transcriptional regulator</fullName>
    </submittedName>
</protein>
<dbReference type="FunFam" id="1.10.10.10:FF:000001">
    <property type="entry name" value="LysR family transcriptional regulator"/>
    <property type="match status" value="1"/>
</dbReference>
<dbReference type="InterPro" id="IPR036390">
    <property type="entry name" value="WH_DNA-bd_sf"/>
</dbReference>
<dbReference type="PANTHER" id="PTHR30346">
    <property type="entry name" value="TRANSCRIPTIONAL DUAL REGULATOR HCAR-RELATED"/>
    <property type="match status" value="1"/>
</dbReference>
<evidence type="ECO:0000256" key="2">
    <source>
        <dbReference type="ARBA" id="ARBA00023015"/>
    </source>
</evidence>
<dbReference type="Gene3D" id="1.10.10.10">
    <property type="entry name" value="Winged helix-like DNA-binding domain superfamily/Winged helix DNA-binding domain"/>
    <property type="match status" value="1"/>
</dbReference>
<keyword evidence="3" id="KW-0238">DNA-binding</keyword>
<dbReference type="GO" id="GO:0032993">
    <property type="term" value="C:protein-DNA complex"/>
    <property type="evidence" value="ECO:0007669"/>
    <property type="project" value="TreeGrafter"/>
</dbReference>
<feature type="domain" description="HTH lysR-type" evidence="6">
    <location>
        <begin position="1"/>
        <end position="57"/>
    </location>
</feature>
<dbReference type="EMBL" id="JADWYR010000002">
    <property type="protein sequence ID" value="MBG9377487.1"/>
    <property type="molecule type" value="Genomic_DNA"/>
</dbReference>
<keyword evidence="4" id="KW-0010">Activator</keyword>
<sequence length="310" mass="35218">MTLIQLEYIVALDTLKHFAKAAAHCHVTQPSLSMQVQKLEEELGVQIFVRTTPVTTTDTGQLIIQQARKVLTEAANIHELIEQEKSIVGGNLKIGVIPTLAPYLLPRFVQSFTQTYPKVKLSIYDLTTENIVRQLKNGNIDAGIMATPLGYAELKEDFLFNEEFVAYVSTTQKLFDKRFLLPTDMDINNMWLLEEGHCLRNQVINFCAIQKIASTEKHFEYSAGSIETLKRFVDTNGGITLLPELATYDISDTQKNMLRYFKSPAPVREISLVTLKTFNKRRLINILKNTILENIPEQMLQKKKVDVIAI</sequence>
<dbReference type="CDD" id="cd08411">
    <property type="entry name" value="PBP2_OxyR"/>
    <property type="match status" value="1"/>
</dbReference>
<dbReference type="InterPro" id="IPR005119">
    <property type="entry name" value="LysR_subst-bd"/>
</dbReference>
<dbReference type="RefSeq" id="WP_196991568.1">
    <property type="nucleotide sequence ID" value="NZ_JADWYR010000002.1"/>
</dbReference>
<accession>A0A931GYS2</accession>
<dbReference type="SUPFAM" id="SSF46785">
    <property type="entry name" value="Winged helix' DNA-binding domain"/>
    <property type="match status" value="1"/>
</dbReference>
<proteinExistence type="inferred from homology"/>
<dbReference type="PRINTS" id="PR00039">
    <property type="entry name" value="HTHLYSR"/>
</dbReference>
<dbReference type="SUPFAM" id="SSF53850">
    <property type="entry name" value="Periplasmic binding protein-like II"/>
    <property type="match status" value="1"/>
</dbReference>
<dbReference type="PANTHER" id="PTHR30346:SF26">
    <property type="entry name" value="HYDROGEN PEROXIDE-INDUCIBLE GENES ACTIVATOR"/>
    <property type="match status" value="1"/>
</dbReference>
<keyword evidence="5" id="KW-0804">Transcription</keyword>
<gene>
    <name evidence="7" type="ORF">I5907_14680</name>
</gene>
<evidence type="ECO:0000256" key="3">
    <source>
        <dbReference type="ARBA" id="ARBA00023125"/>
    </source>
</evidence>
<dbReference type="Gene3D" id="3.40.190.10">
    <property type="entry name" value="Periplasmic binding protein-like II"/>
    <property type="match status" value="2"/>
</dbReference>
<dbReference type="Proteomes" id="UP000628448">
    <property type="component" value="Unassembled WGS sequence"/>
</dbReference>
<dbReference type="GO" id="GO:0003677">
    <property type="term" value="F:DNA binding"/>
    <property type="evidence" value="ECO:0007669"/>
    <property type="project" value="UniProtKB-KW"/>
</dbReference>
<dbReference type="PROSITE" id="PS50931">
    <property type="entry name" value="HTH_LYSR"/>
    <property type="match status" value="1"/>
</dbReference>
<evidence type="ECO:0000313" key="7">
    <source>
        <dbReference type="EMBL" id="MBG9377487.1"/>
    </source>
</evidence>
<evidence type="ECO:0000259" key="6">
    <source>
        <dbReference type="PROSITE" id="PS50931"/>
    </source>
</evidence>
<dbReference type="Pfam" id="PF03466">
    <property type="entry name" value="LysR_substrate"/>
    <property type="match status" value="1"/>
</dbReference>
<evidence type="ECO:0000256" key="4">
    <source>
        <dbReference type="ARBA" id="ARBA00023159"/>
    </source>
</evidence>
<keyword evidence="2" id="KW-0805">Transcription regulation</keyword>
<comment type="caution">
    <text evidence="7">The sequence shown here is derived from an EMBL/GenBank/DDBJ whole genome shotgun (WGS) entry which is preliminary data.</text>
</comment>
<name>A0A931GYS2_9BACT</name>
<dbReference type="AlphaFoldDB" id="A0A931GYS2"/>